<dbReference type="Pfam" id="PF03631">
    <property type="entry name" value="Virul_fac_BrkB"/>
    <property type="match status" value="1"/>
</dbReference>
<feature type="transmembrane region" description="Helical" evidence="7">
    <location>
        <begin position="158"/>
        <end position="184"/>
    </location>
</feature>
<name>A0ABV6RZ08_9GAMM</name>
<dbReference type="EMBL" id="JBHLTG010000011">
    <property type="protein sequence ID" value="MFC0682210.1"/>
    <property type="molecule type" value="Genomic_DNA"/>
</dbReference>
<organism evidence="8 9">
    <name type="scientific">Lysobacter korlensis</name>
    <dbReference type="NCBI Taxonomy" id="553636"/>
    <lineage>
        <taxon>Bacteria</taxon>
        <taxon>Pseudomonadati</taxon>
        <taxon>Pseudomonadota</taxon>
        <taxon>Gammaproteobacteria</taxon>
        <taxon>Lysobacterales</taxon>
        <taxon>Lysobacteraceae</taxon>
        <taxon>Lysobacter</taxon>
    </lineage>
</organism>
<dbReference type="PANTHER" id="PTHR30213">
    <property type="entry name" value="INNER MEMBRANE PROTEIN YHJD"/>
    <property type="match status" value="1"/>
</dbReference>
<dbReference type="NCBIfam" id="TIGR00765">
    <property type="entry name" value="yihY_not_rbn"/>
    <property type="match status" value="1"/>
</dbReference>
<evidence type="ECO:0000313" key="8">
    <source>
        <dbReference type="EMBL" id="MFC0682210.1"/>
    </source>
</evidence>
<keyword evidence="4 7" id="KW-1133">Transmembrane helix</keyword>
<evidence type="ECO:0000256" key="1">
    <source>
        <dbReference type="ARBA" id="ARBA00004651"/>
    </source>
</evidence>
<feature type="compositionally biased region" description="Basic and acidic residues" evidence="6">
    <location>
        <begin position="331"/>
        <end position="357"/>
    </location>
</feature>
<feature type="region of interest" description="Disordered" evidence="6">
    <location>
        <begin position="1"/>
        <end position="20"/>
    </location>
</feature>
<evidence type="ECO:0000256" key="7">
    <source>
        <dbReference type="SAM" id="Phobius"/>
    </source>
</evidence>
<feature type="transmembrane region" description="Helical" evidence="7">
    <location>
        <begin position="236"/>
        <end position="258"/>
    </location>
</feature>
<reference evidence="8 9" key="1">
    <citation type="submission" date="2024-09" db="EMBL/GenBank/DDBJ databases">
        <authorList>
            <person name="Sun Q."/>
            <person name="Mori K."/>
        </authorList>
    </citation>
    <scope>NUCLEOTIDE SEQUENCE [LARGE SCALE GENOMIC DNA]</scope>
    <source>
        <strain evidence="8 9">KCTC 23076</strain>
    </source>
</reference>
<dbReference type="Proteomes" id="UP001589896">
    <property type="component" value="Unassembled WGS sequence"/>
</dbReference>
<keyword evidence="9" id="KW-1185">Reference proteome</keyword>
<proteinExistence type="predicted"/>
<protein>
    <submittedName>
        <fullName evidence="8">YihY/virulence factor BrkB family protein</fullName>
    </submittedName>
</protein>
<accession>A0ABV6RZ08</accession>
<evidence type="ECO:0000256" key="4">
    <source>
        <dbReference type="ARBA" id="ARBA00022989"/>
    </source>
</evidence>
<keyword evidence="2" id="KW-1003">Cell membrane</keyword>
<comment type="caution">
    <text evidence="8">The sequence shown here is derived from an EMBL/GenBank/DDBJ whole genome shotgun (WGS) entry which is preliminary data.</text>
</comment>
<comment type="subcellular location">
    <subcellularLocation>
        <location evidence="1">Cell membrane</location>
        <topology evidence="1">Multi-pass membrane protein</topology>
    </subcellularLocation>
</comment>
<feature type="transmembrane region" description="Helical" evidence="7">
    <location>
        <begin position="52"/>
        <end position="77"/>
    </location>
</feature>
<evidence type="ECO:0000256" key="5">
    <source>
        <dbReference type="ARBA" id="ARBA00023136"/>
    </source>
</evidence>
<evidence type="ECO:0000256" key="6">
    <source>
        <dbReference type="SAM" id="MobiDB-lite"/>
    </source>
</evidence>
<feature type="region of interest" description="Disordered" evidence="6">
    <location>
        <begin position="329"/>
        <end position="357"/>
    </location>
</feature>
<sequence>MTRESPARPAPVNGDAHAVDTSAVGRPTRADWAYVIRRSWRGFIRHRGFDSAAALTFFSALSLFPSALVVVSAIAMVDDGNAVRNILAIVQELAQNDTVLTLESPLEQLLTVPYPGLGLVVGLVLAIWTLSAYAAAFGRAMNSAYQAEEGRPFIRMRLLMLGLAGVLAVLLAALGAIILITPRVAAATGAVLGVGEPWVTAWNIAKWPVLAALVTFTFALLYHFTPTVRHERKRWLGVGASCALVVGGLATAGFVVYVTTVSNYGRLYGWLGGALVLLAWLYIVNFSLMLGGEVDAEFVRLKQLRRGIRAEEVVRMPMRETERTLTLARNQAEDERQAREIRERATAARRAAEEHGE</sequence>
<gene>
    <name evidence="8" type="ORF">ACFFGH_30635</name>
</gene>
<feature type="transmembrane region" description="Helical" evidence="7">
    <location>
        <begin position="270"/>
        <end position="292"/>
    </location>
</feature>
<dbReference type="InterPro" id="IPR017039">
    <property type="entry name" value="Virul_fac_BrkB"/>
</dbReference>
<feature type="transmembrane region" description="Helical" evidence="7">
    <location>
        <begin position="114"/>
        <end position="137"/>
    </location>
</feature>
<keyword evidence="5 7" id="KW-0472">Membrane</keyword>
<keyword evidence="3 7" id="KW-0812">Transmembrane</keyword>
<evidence type="ECO:0000313" key="9">
    <source>
        <dbReference type="Proteomes" id="UP001589896"/>
    </source>
</evidence>
<dbReference type="PANTHER" id="PTHR30213:SF0">
    <property type="entry name" value="UPF0761 MEMBRANE PROTEIN YIHY"/>
    <property type="match status" value="1"/>
</dbReference>
<feature type="transmembrane region" description="Helical" evidence="7">
    <location>
        <begin position="204"/>
        <end position="224"/>
    </location>
</feature>
<dbReference type="RefSeq" id="WP_386676013.1">
    <property type="nucleotide sequence ID" value="NZ_JBHLTG010000011.1"/>
</dbReference>
<evidence type="ECO:0000256" key="2">
    <source>
        <dbReference type="ARBA" id="ARBA00022475"/>
    </source>
</evidence>
<evidence type="ECO:0000256" key="3">
    <source>
        <dbReference type="ARBA" id="ARBA00022692"/>
    </source>
</evidence>